<dbReference type="Gene3D" id="2.170.130.10">
    <property type="entry name" value="TonB-dependent receptor, plug domain"/>
    <property type="match status" value="1"/>
</dbReference>
<evidence type="ECO:0000256" key="8">
    <source>
        <dbReference type="ARBA" id="ARBA00023065"/>
    </source>
</evidence>
<comment type="caution">
    <text evidence="18">The sequence shown here is derived from an EMBL/GenBank/DDBJ whole genome shotgun (WGS) entry which is preliminary data.</text>
</comment>
<keyword evidence="10 13" id="KW-0472">Membrane</keyword>
<evidence type="ECO:0000256" key="2">
    <source>
        <dbReference type="ARBA" id="ARBA00009810"/>
    </source>
</evidence>
<dbReference type="Proteomes" id="UP000785613">
    <property type="component" value="Unassembled WGS sequence"/>
</dbReference>
<dbReference type="InterPro" id="IPR037066">
    <property type="entry name" value="Plug_dom_sf"/>
</dbReference>
<keyword evidence="4 13" id="KW-1134">Transmembrane beta strand</keyword>
<keyword evidence="19" id="KW-1185">Reference proteome</keyword>
<name>A0ABX0LMC1_9BURK</name>
<dbReference type="InterPro" id="IPR000531">
    <property type="entry name" value="Beta-barrel_TonB"/>
</dbReference>
<dbReference type="InterPro" id="IPR039426">
    <property type="entry name" value="TonB-dep_rcpt-like"/>
</dbReference>
<evidence type="ECO:0000256" key="10">
    <source>
        <dbReference type="ARBA" id="ARBA00023136"/>
    </source>
</evidence>
<protein>
    <submittedName>
        <fullName evidence="18">TonB-dependent receptor</fullName>
    </submittedName>
</protein>
<evidence type="ECO:0000313" key="19">
    <source>
        <dbReference type="Proteomes" id="UP000785613"/>
    </source>
</evidence>
<feature type="domain" description="TonB-dependent receptor-like beta-barrel" evidence="16">
    <location>
        <begin position="293"/>
        <end position="679"/>
    </location>
</feature>
<dbReference type="PROSITE" id="PS52016">
    <property type="entry name" value="TONB_DEPENDENT_REC_3"/>
    <property type="match status" value="1"/>
</dbReference>
<evidence type="ECO:0000259" key="17">
    <source>
        <dbReference type="Pfam" id="PF07715"/>
    </source>
</evidence>
<keyword evidence="11 18" id="KW-0675">Receptor</keyword>
<gene>
    <name evidence="18" type="ORF">F0185_07280</name>
</gene>
<keyword evidence="6 13" id="KW-0812">Transmembrane</keyword>
<dbReference type="InterPro" id="IPR036942">
    <property type="entry name" value="Beta-barrel_TonB_sf"/>
</dbReference>
<keyword evidence="7" id="KW-0408">Iron</keyword>
<dbReference type="InterPro" id="IPR012910">
    <property type="entry name" value="Plug_dom"/>
</dbReference>
<dbReference type="PANTHER" id="PTHR32552:SF81">
    <property type="entry name" value="TONB-DEPENDENT OUTER MEMBRANE RECEPTOR"/>
    <property type="match status" value="1"/>
</dbReference>
<evidence type="ECO:0000256" key="6">
    <source>
        <dbReference type="ARBA" id="ARBA00022692"/>
    </source>
</evidence>
<reference evidence="18 19" key="1">
    <citation type="submission" date="2019-09" db="EMBL/GenBank/DDBJ databases">
        <title>Taxonomy of Antarctic Massilia spp.: description of Massilia rubra sp. nov., Massilia aquatica sp. nov., Massilia mucilaginosa sp. nov., Massilia frigida sp. nov. isolated from streams, lakes and regoliths.</title>
        <authorList>
            <person name="Holochova P."/>
            <person name="Sedlacek I."/>
            <person name="Kralova S."/>
            <person name="Maslanova I."/>
            <person name="Busse H.-J."/>
            <person name="Stankova E."/>
            <person name="Vrbovska V."/>
            <person name="Kovarovic V."/>
            <person name="Bartak M."/>
            <person name="Svec P."/>
            <person name="Pantucek R."/>
        </authorList>
    </citation>
    <scope>NUCLEOTIDE SEQUENCE [LARGE SCALE GENOMIC DNA]</scope>
    <source>
        <strain evidence="18 19">CCM 8692</strain>
    </source>
</reference>
<keyword evidence="12 13" id="KW-0998">Cell outer membrane</keyword>
<feature type="signal peptide" evidence="15">
    <location>
        <begin position="1"/>
        <end position="46"/>
    </location>
</feature>
<keyword evidence="3 13" id="KW-0813">Transport</keyword>
<dbReference type="SUPFAM" id="SSF56935">
    <property type="entry name" value="Porins"/>
    <property type="match status" value="1"/>
</dbReference>
<evidence type="ECO:0000256" key="13">
    <source>
        <dbReference type="PROSITE-ProRule" id="PRU01360"/>
    </source>
</evidence>
<evidence type="ECO:0000256" key="3">
    <source>
        <dbReference type="ARBA" id="ARBA00022448"/>
    </source>
</evidence>
<organism evidence="18 19">
    <name type="scientific">Massilia rubra</name>
    <dbReference type="NCBI Taxonomy" id="2607910"/>
    <lineage>
        <taxon>Bacteria</taxon>
        <taxon>Pseudomonadati</taxon>
        <taxon>Pseudomonadota</taxon>
        <taxon>Betaproteobacteria</taxon>
        <taxon>Burkholderiales</taxon>
        <taxon>Oxalobacteraceae</taxon>
        <taxon>Telluria group</taxon>
        <taxon>Massilia</taxon>
    </lineage>
</organism>
<evidence type="ECO:0000259" key="16">
    <source>
        <dbReference type="Pfam" id="PF00593"/>
    </source>
</evidence>
<dbReference type="PANTHER" id="PTHR32552">
    <property type="entry name" value="FERRICHROME IRON RECEPTOR-RELATED"/>
    <property type="match status" value="1"/>
</dbReference>
<evidence type="ECO:0000256" key="5">
    <source>
        <dbReference type="ARBA" id="ARBA00022496"/>
    </source>
</evidence>
<evidence type="ECO:0000313" key="18">
    <source>
        <dbReference type="EMBL" id="NHZ33392.1"/>
    </source>
</evidence>
<dbReference type="Pfam" id="PF07715">
    <property type="entry name" value="Plug"/>
    <property type="match status" value="1"/>
</dbReference>
<keyword evidence="15" id="KW-0732">Signal</keyword>
<evidence type="ECO:0000256" key="12">
    <source>
        <dbReference type="ARBA" id="ARBA00023237"/>
    </source>
</evidence>
<comment type="subcellular location">
    <subcellularLocation>
        <location evidence="1 13">Cell outer membrane</location>
        <topology evidence="1 13">Multi-pass membrane protein</topology>
    </subcellularLocation>
</comment>
<evidence type="ECO:0000256" key="7">
    <source>
        <dbReference type="ARBA" id="ARBA00023004"/>
    </source>
</evidence>
<comment type="similarity">
    <text evidence="2 13 14">Belongs to the TonB-dependent receptor family.</text>
</comment>
<evidence type="ECO:0000256" key="15">
    <source>
        <dbReference type="SAM" id="SignalP"/>
    </source>
</evidence>
<evidence type="ECO:0000256" key="4">
    <source>
        <dbReference type="ARBA" id="ARBA00022452"/>
    </source>
</evidence>
<evidence type="ECO:0000256" key="1">
    <source>
        <dbReference type="ARBA" id="ARBA00004571"/>
    </source>
</evidence>
<keyword evidence="5" id="KW-0410">Iron transport</keyword>
<evidence type="ECO:0000256" key="11">
    <source>
        <dbReference type="ARBA" id="ARBA00023170"/>
    </source>
</evidence>
<evidence type="ECO:0000256" key="14">
    <source>
        <dbReference type="RuleBase" id="RU003357"/>
    </source>
</evidence>
<proteinExistence type="inferred from homology"/>
<feature type="domain" description="TonB-dependent receptor plug" evidence="17">
    <location>
        <begin position="85"/>
        <end position="189"/>
    </location>
</feature>
<accession>A0ABX0LMC1</accession>
<dbReference type="Pfam" id="PF00593">
    <property type="entry name" value="TonB_dep_Rec_b-barrel"/>
    <property type="match status" value="1"/>
</dbReference>
<dbReference type="Gene3D" id="2.40.170.20">
    <property type="entry name" value="TonB-dependent receptor, beta-barrel domain"/>
    <property type="match status" value="1"/>
</dbReference>
<keyword evidence="9 14" id="KW-0798">TonB box</keyword>
<keyword evidence="8" id="KW-0406">Ion transport</keyword>
<sequence>MCAVQKTGRPVRSLQRVPVKNTTPAPSQCGLRLLSPLLLAALPAFATAAAANAAVDGDAPSPVQQVRVSASLIPLGVADSANQGTVTARQLENRPLLRTGELLEAVPGLIVTQHAGDGKANQYFARGFNLDHGTDFRTSVMGMPVNLPTNAHGQGYSDLNFLIPELVSTIQYKKGTYYAEEGDFSAAGAAAFDYVRQMEQGLLSVEAGQHRFQRALVANSSALADGTLLYALERAGQDGPWETPEHYKRINGVLSYHRAAGDDEIRVTAMAMRSSWTSTDQVPQRALAAGLIGRYGTLAPTDGGETARYSVSGEWSRQYGDGASKVNAYVIASRLDLFSDFTYMLGDPEHGDQFHQSEKRRILGLNAARTWRHALGPFASETALGVQLRADHLAPVGLYLSQARQRLSTVREDDVKERSGALYLSNSTVWAPWLRTVAGLRADRYTFDVHSDTPANSGKVDARITSPKFTAIFTAGKHAEIYLNWGRGFHSNDARGVTGSVDPTTGLAVDADGAAIERATPLVRATGKEAGMRLAGLVPGMQTTIAAWRLDLDSELIFIGDAGTTEAGRPSRRHGIELANFYTPARDWIIDANLAWSHARFRDHDPAGAFIPGSISRTASLGVSGVAGAWSGGVRLRYFGPRALLEDDSVRSPSSTLLNMKLGYRFTPRLKLTLEVLNLLDRRASDIDYYYESQLPGEAAPVADIHTHPGEMRTLRAGLAWRF</sequence>
<dbReference type="EMBL" id="VUYU01000004">
    <property type="protein sequence ID" value="NHZ33392.1"/>
    <property type="molecule type" value="Genomic_DNA"/>
</dbReference>
<evidence type="ECO:0000256" key="9">
    <source>
        <dbReference type="ARBA" id="ARBA00023077"/>
    </source>
</evidence>
<feature type="chain" id="PRO_5047386121" evidence="15">
    <location>
        <begin position="47"/>
        <end position="723"/>
    </location>
</feature>